<reference evidence="1 2" key="1">
    <citation type="submission" date="2018-11" db="EMBL/GenBank/DDBJ databases">
        <title>Rhizobium chutanense sp. nov., isolated from root nodules of Phaseolus vulgaris in China.</title>
        <authorList>
            <person name="Huo Y."/>
        </authorList>
    </citation>
    <scope>NUCLEOTIDE SEQUENCE [LARGE SCALE GENOMIC DNA]</scope>
    <source>
        <strain evidence="1 2">C16</strain>
    </source>
</reference>
<dbReference type="Pfam" id="PF10038">
    <property type="entry name" value="DUF2274"/>
    <property type="match status" value="1"/>
</dbReference>
<comment type="caution">
    <text evidence="1">The sequence shown here is derived from an EMBL/GenBank/DDBJ whole genome shotgun (WGS) entry which is preliminary data.</text>
</comment>
<accession>A0A3S0QQX1</accession>
<dbReference type="Proteomes" id="UP000278081">
    <property type="component" value="Unassembled WGS sequence"/>
</dbReference>
<proteinExistence type="predicted"/>
<dbReference type="OrthoDB" id="9803810at2"/>
<name>A0A3S0QQX1_9HYPH</name>
<dbReference type="AlphaFoldDB" id="A0A3S0QQX1"/>
<evidence type="ECO:0000313" key="2">
    <source>
        <dbReference type="Proteomes" id="UP000278081"/>
    </source>
</evidence>
<sequence>MAKLKLGPIADDKPVKVTLELPASLHRDLTTYAEILGRESSHPPGDPVRLIVPMLERFMATDRGFAKARRGP</sequence>
<dbReference type="EMBL" id="RJTJ01000022">
    <property type="protein sequence ID" value="RUM01293.1"/>
    <property type="molecule type" value="Genomic_DNA"/>
</dbReference>
<organism evidence="1 2">
    <name type="scientific">Rhizobium chutanense</name>
    <dbReference type="NCBI Taxonomy" id="2035448"/>
    <lineage>
        <taxon>Bacteria</taxon>
        <taxon>Pseudomonadati</taxon>
        <taxon>Pseudomonadota</taxon>
        <taxon>Alphaproteobacteria</taxon>
        <taxon>Hyphomicrobiales</taxon>
        <taxon>Rhizobiaceae</taxon>
        <taxon>Rhizobium/Agrobacterium group</taxon>
        <taxon>Rhizobium</taxon>
    </lineage>
</organism>
<dbReference type="RefSeq" id="WP_097622882.1">
    <property type="nucleotide sequence ID" value="NZ_ML133769.1"/>
</dbReference>
<evidence type="ECO:0000313" key="1">
    <source>
        <dbReference type="EMBL" id="RUM01293.1"/>
    </source>
</evidence>
<protein>
    <submittedName>
        <fullName evidence="1">DUF2274 domain-containing protein</fullName>
    </submittedName>
</protein>
<dbReference type="InterPro" id="IPR018733">
    <property type="entry name" value="DUF2274"/>
</dbReference>
<gene>
    <name evidence="1" type="ORF">EFR84_22750</name>
</gene>